<evidence type="ECO:0008006" key="4">
    <source>
        <dbReference type="Google" id="ProtNLM"/>
    </source>
</evidence>
<reference evidence="2" key="1">
    <citation type="journal article" date="2023" name="Mol. Biol. Evol.">
        <title>Third-Generation Sequencing Reveals the Adaptive Role of the Epigenome in Three Deep-Sea Polychaetes.</title>
        <authorList>
            <person name="Perez M."/>
            <person name="Aroh O."/>
            <person name="Sun Y."/>
            <person name="Lan Y."/>
            <person name="Juniper S.K."/>
            <person name="Young C.R."/>
            <person name="Angers B."/>
            <person name="Qian P.Y."/>
        </authorList>
    </citation>
    <scope>NUCLEOTIDE SEQUENCE</scope>
    <source>
        <strain evidence="2">R07B-5</strain>
    </source>
</reference>
<dbReference type="EMBL" id="JAODUO010002121">
    <property type="protein sequence ID" value="KAK2154955.1"/>
    <property type="molecule type" value="Genomic_DNA"/>
</dbReference>
<accession>A0AAD9JM04</accession>
<protein>
    <recommendedName>
        <fullName evidence="4">NADH dehydrogenase subunit 4L</fullName>
    </recommendedName>
</protein>
<feature type="chain" id="PRO_5042225452" description="NADH dehydrogenase subunit 4L" evidence="1">
    <location>
        <begin position="24"/>
        <end position="42"/>
    </location>
</feature>
<keyword evidence="3" id="KW-1185">Reference proteome</keyword>
<organism evidence="2 3">
    <name type="scientific">Ridgeia piscesae</name>
    <name type="common">Tubeworm</name>
    <dbReference type="NCBI Taxonomy" id="27915"/>
    <lineage>
        <taxon>Eukaryota</taxon>
        <taxon>Metazoa</taxon>
        <taxon>Spiralia</taxon>
        <taxon>Lophotrochozoa</taxon>
        <taxon>Annelida</taxon>
        <taxon>Polychaeta</taxon>
        <taxon>Sedentaria</taxon>
        <taxon>Canalipalpata</taxon>
        <taxon>Sabellida</taxon>
        <taxon>Siboglinidae</taxon>
        <taxon>Ridgeia</taxon>
    </lineage>
</organism>
<feature type="signal peptide" evidence="1">
    <location>
        <begin position="1"/>
        <end position="23"/>
    </location>
</feature>
<evidence type="ECO:0000313" key="2">
    <source>
        <dbReference type="EMBL" id="KAK2154955.1"/>
    </source>
</evidence>
<comment type="caution">
    <text evidence="2">The sequence shown here is derived from an EMBL/GenBank/DDBJ whole genome shotgun (WGS) entry which is preliminary data.</text>
</comment>
<dbReference type="AlphaFoldDB" id="A0AAD9JM04"/>
<evidence type="ECO:0000313" key="3">
    <source>
        <dbReference type="Proteomes" id="UP001209878"/>
    </source>
</evidence>
<keyword evidence="1" id="KW-0732">Signal</keyword>
<proteinExistence type="predicted"/>
<dbReference type="Proteomes" id="UP001209878">
    <property type="component" value="Unassembled WGS sequence"/>
</dbReference>
<sequence length="42" mass="4665">MSSLSLMILNASFLAFCCTSASAYTRNKVTINMALTCMIFYM</sequence>
<evidence type="ECO:0000256" key="1">
    <source>
        <dbReference type="SAM" id="SignalP"/>
    </source>
</evidence>
<name>A0AAD9JM04_RIDPI</name>
<gene>
    <name evidence="2" type="ORF">NP493_2123g00007</name>
</gene>